<keyword evidence="1" id="KW-0966">Cell projection</keyword>
<proteinExistence type="predicted"/>
<gene>
    <name evidence="1" type="ORF">TVD_07025</name>
</gene>
<name>A0A0G3G6P3_9GAMM</name>
<dbReference type="Proteomes" id="UP000064201">
    <property type="component" value="Chromosome"/>
</dbReference>
<evidence type="ECO:0000313" key="2">
    <source>
        <dbReference type="Proteomes" id="UP000064201"/>
    </source>
</evidence>
<protein>
    <submittedName>
        <fullName evidence="1">Flagellar protein FlaG protein</fullName>
    </submittedName>
</protein>
<dbReference type="Gene3D" id="3.30.160.170">
    <property type="entry name" value="FlaG-like"/>
    <property type="match status" value="1"/>
</dbReference>
<dbReference type="KEGG" id="tvr:TVD_07025"/>
<dbReference type="STRING" id="106634.TVD_07025"/>
<sequence length="78" mass="8616">MDMDEVNQVVESINSYLQSTKRALEFSVDDSSGRTVITVMDGEREEVIRQIPPEAVLALVEQFQTEQELGGTGLADKA</sequence>
<dbReference type="RefSeq" id="WP_018866945.1">
    <property type="nucleotide sequence ID" value="NZ_CP011367.1"/>
</dbReference>
<dbReference type="InterPro" id="IPR035924">
    <property type="entry name" value="FlaG-like_sf"/>
</dbReference>
<dbReference type="PATRIC" id="fig|106634.4.peg.1436"/>
<keyword evidence="1" id="KW-0969">Cilium</keyword>
<evidence type="ECO:0000313" key="1">
    <source>
        <dbReference type="EMBL" id="AKJ95127.1"/>
    </source>
</evidence>
<dbReference type="Pfam" id="PF03646">
    <property type="entry name" value="FlaG"/>
    <property type="match status" value="1"/>
</dbReference>
<reference evidence="1 2" key="1">
    <citation type="submission" date="2015-04" db="EMBL/GenBank/DDBJ databases">
        <title>Complete Sequence for the Genome of the Thioalkalivibrio versutus D301.</title>
        <authorList>
            <person name="Mu T."/>
            <person name="Zhou J."/>
            <person name="Xu X."/>
        </authorList>
    </citation>
    <scope>NUCLEOTIDE SEQUENCE [LARGE SCALE GENOMIC DNA]</scope>
    <source>
        <strain evidence="1 2">D301</strain>
    </source>
</reference>
<accession>A0A0G3G6P3</accession>
<keyword evidence="2" id="KW-1185">Reference proteome</keyword>
<keyword evidence="1" id="KW-0282">Flagellum</keyword>
<dbReference type="SUPFAM" id="SSF160214">
    <property type="entry name" value="FlaG-like"/>
    <property type="match status" value="1"/>
</dbReference>
<organism evidence="1 2">
    <name type="scientific">Thioalkalivibrio versutus</name>
    <dbReference type="NCBI Taxonomy" id="106634"/>
    <lineage>
        <taxon>Bacteria</taxon>
        <taxon>Pseudomonadati</taxon>
        <taxon>Pseudomonadota</taxon>
        <taxon>Gammaproteobacteria</taxon>
        <taxon>Chromatiales</taxon>
        <taxon>Ectothiorhodospiraceae</taxon>
        <taxon>Thioalkalivibrio</taxon>
    </lineage>
</organism>
<dbReference type="PANTHER" id="PTHR37166:SF1">
    <property type="entry name" value="PROTEIN FLAG"/>
    <property type="match status" value="1"/>
</dbReference>
<dbReference type="EMBL" id="CP011367">
    <property type="protein sequence ID" value="AKJ95127.1"/>
    <property type="molecule type" value="Genomic_DNA"/>
</dbReference>
<dbReference type="AlphaFoldDB" id="A0A0G3G6P3"/>
<dbReference type="InterPro" id="IPR005186">
    <property type="entry name" value="FlaG"/>
</dbReference>
<dbReference type="PANTHER" id="PTHR37166">
    <property type="entry name" value="PROTEIN FLAG"/>
    <property type="match status" value="1"/>
</dbReference>